<sequence length="264" mass="28498">MPKPRYLTYLLPALTGLVFIGLWYAARAGLGEDRQFLLPAPHQVLEAFRDNGATLWTGTVNTAKGAMVGFGLAVTGSFVFALILSLTPLVRSSLYPYLMMLQMTPVIVLAPILVLWAGPGLASVSIITFLICFFPMVVNTTQGLISTDRNLVDLFTMCKATKRQEILLLRVPAALPYFFTGLRIAATLAPIGAIVGDYTAGNSGADGGGLGFLTIIYSSQFKMAALFATAFTGCALGFVFVAVVVWLSWLSLHKWHDSFSNSEQ</sequence>
<keyword evidence="4 7" id="KW-0812">Transmembrane</keyword>
<evidence type="ECO:0000313" key="10">
    <source>
        <dbReference type="Proteomes" id="UP001218638"/>
    </source>
</evidence>
<dbReference type="Proteomes" id="UP001218638">
    <property type="component" value="Chromosome"/>
</dbReference>
<keyword evidence="5 7" id="KW-1133">Transmembrane helix</keyword>
<dbReference type="AlphaFoldDB" id="A0AAF0I430"/>
<dbReference type="Gene3D" id="1.10.3720.10">
    <property type="entry name" value="MetI-like"/>
    <property type="match status" value="1"/>
</dbReference>
<evidence type="ECO:0000313" key="9">
    <source>
        <dbReference type="EMBL" id="WED66613.1"/>
    </source>
</evidence>
<evidence type="ECO:0000256" key="4">
    <source>
        <dbReference type="ARBA" id="ARBA00022692"/>
    </source>
</evidence>
<dbReference type="GO" id="GO:0055085">
    <property type="term" value="P:transmembrane transport"/>
    <property type="evidence" value="ECO:0007669"/>
    <property type="project" value="InterPro"/>
</dbReference>
<evidence type="ECO:0000256" key="6">
    <source>
        <dbReference type="ARBA" id="ARBA00023136"/>
    </source>
</evidence>
<evidence type="ECO:0000256" key="2">
    <source>
        <dbReference type="ARBA" id="ARBA00022448"/>
    </source>
</evidence>
<proteinExistence type="predicted"/>
<comment type="subcellular location">
    <subcellularLocation>
        <location evidence="1">Cell membrane</location>
        <topology evidence="1">Multi-pass membrane protein</topology>
    </subcellularLocation>
</comment>
<dbReference type="GO" id="GO:0005886">
    <property type="term" value="C:plasma membrane"/>
    <property type="evidence" value="ECO:0007669"/>
    <property type="project" value="UniProtKB-SubCell"/>
</dbReference>
<dbReference type="SUPFAM" id="SSF161098">
    <property type="entry name" value="MetI-like"/>
    <property type="match status" value="1"/>
</dbReference>
<evidence type="ECO:0000259" key="8">
    <source>
        <dbReference type="Pfam" id="PF00528"/>
    </source>
</evidence>
<evidence type="ECO:0000256" key="3">
    <source>
        <dbReference type="ARBA" id="ARBA00022475"/>
    </source>
</evidence>
<reference evidence="9" key="1">
    <citation type="submission" date="2023-03" db="EMBL/GenBank/DDBJ databases">
        <title>Lomoglobus Profundus gen. nov., sp. nov., a novel member of the phylum Verrucomicrobia, isolated from deep-marine sediment of South China Sea.</title>
        <authorList>
            <person name="Ahmad T."/>
            <person name="Ishaq S.E."/>
            <person name="Wang F."/>
        </authorList>
    </citation>
    <scope>NUCLEOTIDE SEQUENCE</scope>
    <source>
        <strain evidence="9">LMO-M01</strain>
    </source>
</reference>
<feature type="transmembrane region" description="Helical" evidence="7">
    <location>
        <begin position="7"/>
        <end position="26"/>
    </location>
</feature>
<dbReference type="EMBL" id="CP119075">
    <property type="protein sequence ID" value="WED66613.1"/>
    <property type="molecule type" value="Genomic_DNA"/>
</dbReference>
<feature type="transmembrane region" description="Helical" evidence="7">
    <location>
        <begin position="97"/>
        <end position="118"/>
    </location>
</feature>
<dbReference type="InterPro" id="IPR035906">
    <property type="entry name" value="MetI-like_sf"/>
</dbReference>
<dbReference type="Pfam" id="PF00528">
    <property type="entry name" value="BPD_transp_1"/>
    <property type="match status" value="1"/>
</dbReference>
<dbReference type="RefSeq" id="WP_330927961.1">
    <property type="nucleotide sequence ID" value="NZ_CP119075.1"/>
</dbReference>
<dbReference type="KEGG" id="slom:PXH66_07090"/>
<feature type="transmembrane region" description="Helical" evidence="7">
    <location>
        <begin position="166"/>
        <end position="186"/>
    </location>
</feature>
<keyword evidence="10" id="KW-1185">Reference proteome</keyword>
<feature type="transmembrane region" description="Helical" evidence="7">
    <location>
        <begin position="224"/>
        <end position="249"/>
    </location>
</feature>
<name>A0AAF0I430_9BACT</name>
<feature type="transmembrane region" description="Helical" evidence="7">
    <location>
        <begin position="124"/>
        <end position="145"/>
    </location>
</feature>
<keyword evidence="2" id="KW-0813">Transport</keyword>
<organism evidence="9 10">
    <name type="scientific">Synoicihabitans lomoniglobus</name>
    <dbReference type="NCBI Taxonomy" id="2909285"/>
    <lineage>
        <taxon>Bacteria</taxon>
        <taxon>Pseudomonadati</taxon>
        <taxon>Verrucomicrobiota</taxon>
        <taxon>Opitutia</taxon>
        <taxon>Opitutales</taxon>
        <taxon>Opitutaceae</taxon>
        <taxon>Synoicihabitans</taxon>
    </lineage>
</organism>
<dbReference type="PANTHER" id="PTHR30151:SF41">
    <property type="entry name" value="ABC TRANSPORTER PERMEASE PROTEIN"/>
    <property type="match status" value="1"/>
</dbReference>
<protein>
    <submittedName>
        <fullName evidence="9">ABC transporter permease</fullName>
    </submittedName>
</protein>
<accession>A0AAF0I430</accession>
<evidence type="ECO:0000256" key="1">
    <source>
        <dbReference type="ARBA" id="ARBA00004651"/>
    </source>
</evidence>
<evidence type="ECO:0000256" key="5">
    <source>
        <dbReference type="ARBA" id="ARBA00022989"/>
    </source>
</evidence>
<dbReference type="PANTHER" id="PTHR30151">
    <property type="entry name" value="ALKANE SULFONATE ABC TRANSPORTER-RELATED, MEMBRANE SUBUNIT"/>
    <property type="match status" value="1"/>
</dbReference>
<dbReference type="InterPro" id="IPR000515">
    <property type="entry name" value="MetI-like"/>
</dbReference>
<evidence type="ECO:0000256" key="7">
    <source>
        <dbReference type="SAM" id="Phobius"/>
    </source>
</evidence>
<feature type="transmembrane region" description="Helical" evidence="7">
    <location>
        <begin position="66"/>
        <end position="90"/>
    </location>
</feature>
<gene>
    <name evidence="9" type="ORF">PXH66_07090</name>
</gene>
<keyword evidence="6 7" id="KW-0472">Membrane</keyword>
<feature type="transmembrane region" description="Helical" evidence="7">
    <location>
        <begin position="198"/>
        <end position="217"/>
    </location>
</feature>
<keyword evidence="3" id="KW-1003">Cell membrane</keyword>
<feature type="domain" description="ABC transmembrane type-1" evidence="8">
    <location>
        <begin position="79"/>
        <end position="246"/>
    </location>
</feature>